<accession>A0ABT0Z2F6</accession>
<evidence type="ECO:0000256" key="7">
    <source>
        <dbReference type="PROSITE-ProRule" id="PRU01360"/>
    </source>
</evidence>
<evidence type="ECO:0000313" key="10">
    <source>
        <dbReference type="Proteomes" id="UP001155077"/>
    </source>
</evidence>
<evidence type="ECO:0000256" key="2">
    <source>
        <dbReference type="ARBA" id="ARBA00022448"/>
    </source>
</evidence>
<evidence type="ECO:0000259" key="8">
    <source>
        <dbReference type="Pfam" id="PF07715"/>
    </source>
</evidence>
<evidence type="ECO:0000313" key="9">
    <source>
        <dbReference type="EMBL" id="MCM8569916.1"/>
    </source>
</evidence>
<dbReference type="Gene3D" id="2.40.170.20">
    <property type="entry name" value="TonB-dependent receptor, beta-barrel domain"/>
    <property type="match status" value="1"/>
</dbReference>
<evidence type="ECO:0000256" key="5">
    <source>
        <dbReference type="ARBA" id="ARBA00023136"/>
    </source>
</evidence>
<keyword evidence="4 7" id="KW-0812">Transmembrane</keyword>
<dbReference type="Gene3D" id="2.170.130.10">
    <property type="entry name" value="TonB-dependent receptor, plug domain"/>
    <property type="match status" value="1"/>
</dbReference>
<reference evidence="9" key="1">
    <citation type="submission" date="2022-06" db="EMBL/GenBank/DDBJ databases">
        <title>Gramella sediminis sp. nov., isolated from deep-sea sediment of the Indian Ocean.</title>
        <authorList>
            <person name="Yang L."/>
        </authorList>
    </citation>
    <scope>NUCLEOTIDE SEQUENCE</scope>
    <source>
        <strain evidence="9">HMD3159</strain>
    </source>
</reference>
<feature type="domain" description="TonB-dependent receptor plug" evidence="8">
    <location>
        <begin position="279"/>
        <end position="357"/>
    </location>
</feature>
<dbReference type="InterPro" id="IPR012910">
    <property type="entry name" value="Plug_dom"/>
</dbReference>
<dbReference type="InterPro" id="IPR008969">
    <property type="entry name" value="CarboxyPept-like_regulatory"/>
</dbReference>
<sequence>MRKSISLVIFYFCVQWLFAQKSENTVSISFNNSSLISALQSVEKKSGLKLFYAEEWIPDKQISKTYTDKPVQDILADLLSDTVINFYILDEEQVILTRNSMIYDRLPEGYFGKQAERTVQSDFEEGESNDAPVFYNTDNNPNREIETVRIGKEKVNNSRKVFQLSGYALDKKTAEPISNLAIISENSGNGVSTNLDGYYEIKLRAGENLISTRSITNENITKRVIIYSDGSLNFNLAESLESLGEVQISSNATKNIDNANTGEEEIDIENIKNIPLVLGERDIMKVATTLPGISTTGEGSAGFNVRGGKADQNLILLDEAVMYNPAHFFGLFSAINPFTTGSATIYKGNIPARYGGRLSSVFDIATKDSDTREFQGEASIGPVTSSLAIQLPVVKEKSGLMLGGRSTYSDWILKSLDEPQLKNSTASFYDGILKYNHEFDKNNKLSTTAYVSDDRFSITSDSIYNYQNRLLTLHYTHRFNDRNRGVLILTNSDYKFNIDYDNNLQDSFESGYHINETEVKFDMKHILSSKHQFDYGVSGKLYNVDPGFIKPLNSESSISDISLSREQGLEAAAWFADNFKVNDELLLSAGIRFSSFTSLGEDQVRLYDSNSPKNDNSVTGYEEYEPNEPIVTYGGPEFRLSARYYILSDLSLKASYNNTYQYIHTLSNNVTVSPTDTYRLSGYHIKPQKANQYSLGLFKNWSTNEIETSIEGYYKTSDNLLDFKTGANLFLNEFVETEVIQGEGKSYGVELLLKKKTGDFNGWFSYSYSRSFLKLAGEFAEEIVNNGEFFASNFDKPHDLSLVTNYKLTQRFSFSANFVYQTGRPITYPTGKYNYGGSEYVLYSQRNQFRIPDYYRLDLSFNLEGNHKLEKLGHTFWNFSVYNVLGRNNPYSVFFVTKDGEVEAKQASIFSIPVPTISFNFQF</sequence>
<dbReference type="SUPFAM" id="SSF56935">
    <property type="entry name" value="Porins"/>
    <property type="match status" value="1"/>
</dbReference>
<keyword evidence="9" id="KW-0675">Receptor</keyword>
<dbReference type="PROSITE" id="PS52016">
    <property type="entry name" value="TONB_DEPENDENT_REC_3"/>
    <property type="match status" value="1"/>
</dbReference>
<dbReference type="RefSeq" id="WP_252113505.1">
    <property type="nucleotide sequence ID" value="NZ_JAMSCK010000004.1"/>
</dbReference>
<evidence type="ECO:0000256" key="3">
    <source>
        <dbReference type="ARBA" id="ARBA00022452"/>
    </source>
</evidence>
<name>A0ABT0Z2F6_9FLAO</name>
<dbReference type="InterPro" id="IPR037066">
    <property type="entry name" value="Plug_dom_sf"/>
</dbReference>
<keyword evidence="2 7" id="KW-0813">Transport</keyword>
<evidence type="ECO:0000256" key="1">
    <source>
        <dbReference type="ARBA" id="ARBA00004571"/>
    </source>
</evidence>
<dbReference type="SUPFAM" id="SSF49464">
    <property type="entry name" value="Carboxypeptidase regulatory domain-like"/>
    <property type="match status" value="1"/>
</dbReference>
<evidence type="ECO:0000256" key="6">
    <source>
        <dbReference type="ARBA" id="ARBA00023237"/>
    </source>
</evidence>
<protein>
    <submittedName>
        <fullName evidence="9">TonB-dependent receptor</fullName>
    </submittedName>
</protein>
<dbReference type="InterPro" id="IPR039426">
    <property type="entry name" value="TonB-dep_rcpt-like"/>
</dbReference>
<organism evidence="9 10">
    <name type="scientific">Gramella jeungdoensis</name>
    <dbReference type="NCBI Taxonomy" id="708091"/>
    <lineage>
        <taxon>Bacteria</taxon>
        <taxon>Pseudomonadati</taxon>
        <taxon>Bacteroidota</taxon>
        <taxon>Flavobacteriia</taxon>
        <taxon>Flavobacteriales</taxon>
        <taxon>Flavobacteriaceae</taxon>
        <taxon>Christiangramia</taxon>
    </lineage>
</organism>
<keyword evidence="5 7" id="KW-0472">Membrane</keyword>
<dbReference type="Proteomes" id="UP001155077">
    <property type="component" value="Unassembled WGS sequence"/>
</dbReference>
<dbReference type="Pfam" id="PF07715">
    <property type="entry name" value="Plug"/>
    <property type="match status" value="1"/>
</dbReference>
<comment type="caution">
    <text evidence="9">The sequence shown here is derived from an EMBL/GenBank/DDBJ whole genome shotgun (WGS) entry which is preliminary data.</text>
</comment>
<gene>
    <name evidence="9" type="ORF">NE848_11040</name>
</gene>
<proteinExistence type="inferred from homology"/>
<comment type="similarity">
    <text evidence="7">Belongs to the TonB-dependent receptor family.</text>
</comment>
<keyword evidence="3 7" id="KW-1134">Transmembrane beta strand</keyword>
<dbReference type="EMBL" id="JAMSCK010000004">
    <property type="protein sequence ID" value="MCM8569916.1"/>
    <property type="molecule type" value="Genomic_DNA"/>
</dbReference>
<dbReference type="InterPro" id="IPR036942">
    <property type="entry name" value="Beta-barrel_TonB_sf"/>
</dbReference>
<keyword evidence="10" id="KW-1185">Reference proteome</keyword>
<comment type="subcellular location">
    <subcellularLocation>
        <location evidence="1 7">Cell outer membrane</location>
        <topology evidence="1 7">Multi-pass membrane protein</topology>
    </subcellularLocation>
</comment>
<dbReference type="Pfam" id="PF13715">
    <property type="entry name" value="CarbopepD_reg_2"/>
    <property type="match status" value="1"/>
</dbReference>
<evidence type="ECO:0000256" key="4">
    <source>
        <dbReference type="ARBA" id="ARBA00022692"/>
    </source>
</evidence>
<keyword evidence="6 7" id="KW-0998">Cell outer membrane</keyword>